<dbReference type="SUPFAM" id="SSF53850">
    <property type="entry name" value="Periplasmic binding protein-like II"/>
    <property type="match status" value="1"/>
</dbReference>
<evidence type="ECO:0000313" key="8">
    <source>
        <dbReference type="Proteomes" id="UP000051166"/>
    </source>
</evidence>
<evidence type="ECO:0000256" key="2">
    <source>
        <dbReference type="ARBA" id="ARBA00008973"/>
    </source>
</evidence>
<keyword evidence="8" id="KW-1185">Reference proteome</keyword>
<dbReference type="RefSeq" id="WP_056961546.1">
    <property type="nucleotide sequence ID" value="NZ_AZFQ01000053.1"/>
</dbReference>
<comment type="caution">
    <text evidence="7">The sequence shown here is derived from an EMBL/GenBank/DDBJ whole genome shotgun (WGS) entry which is preliminary data.</text>
</comment>
<dbReference type="EMBL" id="AZFQ01000053">
    <property type="protein sequence ID" value="KRL97185.1"/>
    <property type="molecule type" value="Genomic_DNA"/>
</dbReference>
<dbReference type="Proteomes" id="UP000051166">
    <property type="component" value="Unassembled WGS sequence"/>
</dbReference>
<dbReference type="STRING" id="1423801.FD50_GL001740"/>
<evidence type="ECO:0000256" key="1">
    <source>
        <dbReference type="ARBA" id="ARBA00004635"/>
    </source>
</evidence>
<evidence type="ECO:0000256" key="5">
    <source>
        <dbReference type="ARBA" id="ARBA00023139"/>
    </source>
</evidence>
<name>A0A0R1UVG5_9LACO</name>
<dbReference type="GeneID" id="98308986"/>
<dbReference type="PANTHER" id="PTHR30429">
    <property type="entry name" value="D-METHIONINE-BINDING LIPOPROTEIN METQ"/>
    <property type="match status" value="1"/>
</dbReference>
<evidence type="ECO:0000256" key="6">
    <source>
        <dbReference type="ARBA" id="ARBA00023288"/>
    </source>
</evidence>
<gene>
    <name evidence="7" type="ORF">FD50_GL001740</name>
</gene>
<keyword evidence="6" id="KW-0449">Lipoprotein</keyword>
<dbReference type="PANTHER" id="PTHR30429:SF3">
    <property type="entry name" value="LIPOPROTEIN"/>
    <property type="match status" value="1"/>
</dbReference>
<organism evidence="7 8">
    <name type="scientific">Liquorilactobacillus satsumensis DSM 16230 = JCM 12392</name>
    <dbReference type="NCBI Taxonomy" id="1423801"/>
    <lineage>
        <taxon>Bacteria</taxon>
        <taxon>Bacillati</taxon>
        <taxon>Bacillota</taxon>
        <taxon>Bacilli</taxon>
        <taxon>Lactobacillales</taxon>
        <taxon>Lactobacillaceae</taxon>
        <taxon>Liquorilactobacillus</taxon>
    </lineage>
</organism>
<reference evidence="7 8" key="1">
    <citation type="journal article" date="2015" name="Genome Announc.">
        <title>Expanding the biotechnology potential of lactobacilli through comparative genomics of 213 strains and associated genera.</title>
        <authorList>
            <person name="Sun Z."/>
            <person name="Harris H.M."/>
            <person name="McCann A."/>
            <person name="Guo C."/>
            <person name="Argimon S."/>
            <person name="Zhang W."/>
            <person name="Yang X."/>
            <person name="Jeffery I.B."/>
            <person name="Cooney J.C."/>
            <person name="Kagawa T.F."/>
            <person name="Liu W."/>
            <person name="Song Y."/>
            <person name="Salvetti E."/>
            <person name="Wrobel A."/>
            <person name="Rasinkangas P."/>
            <person name="Parkhill J."/>
            <person name="Rea M.C."/>
            <person name="O'Sullivan O."/>
            <person name="Ritari J."/>
            <person name="Douillard F.P."/>
            <person name="Paul Ross R."/>
            <person name="Yang R."/>
            <person name="Briner A.E."/>
            <person name="Felis G.E."/>
            <person name="de Vos W.M."/>
            <person name="Barrangou R."/>
            <person name="Klaenhammer T.R."/>
            <person name="Caufield P.W."/>
            <person name="Cui Y."/>
            <person name="Zhang H."/>
            <person name="O'Toole P.W."/>
        </authorList>
    </citation>
    <scope>NUCLEOTIDE SEQUENCE [LARGE SCALE GENOMIC DNA]</scope>
    <source>
        <strain evidence="7 8">DSM 16230</strain>
    </source>
</reference>
<proteinExistence type="inferred from homology"/>
<evidence type="ECO:0000313" key="7">
    <source>
        <dbReference type="EMBL" id="KRL97185.1"/>
    </source>
</evidence>
<keyword evidence="4" id="KW-0472">Membrane</keyword>
<keyword evidence="3" id="KW-0732">Signal</keyword>
<keyword evidence="5" id="KW-0564">Palmitate</keyword>
<dbReference type="AlphaFoldDB" id="A0A0R1UVG5"/>
<dbReference type="InterPro" id="IPR004872">
    <property type="entry name" value="Lipoprotein_NlpA"/>
</dbReference>
<evidence type="ECO:0000256" key="4">
    <source>
        <dbReference type="ARBA" id="ARBA00023136"/>
    </source>
</evidence>
<dbReference type="PATRIC" id="fig|1423801.4.peg.1779"/>
<accession>A0A0R1UVG5</accession>
<dbReference type="OrthoDB" id="9812878at2"/>
<comment type="subcellular location">
    <subcellularLocation>
        <location evidence="1">Membrane</location>
        <topology evidence="1">Lipid-anchor</topology>
    </subcellularLocation>
</comment>
<dbReference type="Gene3D" id="3.40.190.10">
    <property type="entry name" value="Periplasmic binding protein-like II"/>
    <property type="match status" value="2"/>
</dbReference>
<protein>
    <submittedName>
        <fullName evidence="7">Amino acid abc transporter, substrate binding pro tein</fullName>
    </submittedName>
</protein>
<dbReference type="GO" id="GO:0016020">
    <property type="term" value="C:membrane"/>
    <property type="evidence" value="ECO:0007669"/>
    <property type="project" value="UniProtKB-SubCell"/>
</dbReference>
<dbReference type="Pfam" id="PF03180">
    <property type="entry name" value="Lipoprotein_9"/>
    <property type="match status" value="1"/>
</dbReference>
<evidence type="ECO:0000256" key="3">
    <source>
        <dbReference type="ARBA" id="ARBA00022729"/>
    </source>
</evidence>
<comment type="similarity">
    <text evidence="2">Belongs to the NlpA lipoprotein family.</text>
</comment>
<sequence>MKKSYLWLLGIVLVIVLGALGLHQVNSQQTKSATITVGSMGSDYAIWQHIAKSAEAKKLGLKIKVKQVTDGVQLNKATAEGSIDVNAFQSWTYYVAFNKQSKSSKLAALGTTYMEPMGIYSKKYQKVKDIPDGATIAVADNPSQQARGLVLLQKAGLIKLKKNFDVALGSINDIASNPKKLKFKQIDDTTGPRVLHTVDAVLISNTVALEGHLHVLSDSIYHEAVDQSTKANINILATAKKNKNNENYKKLVTLYHEKSIQKYIKDKYYGTKVNVAKPLSYIEK</sequence>